<evidence type="ECO:0000256" key="1">
    <source>
        <dbReference type="SAM" id="MobiDB-lite"/>
    </source>
</evidence>
<accession>A0A1W1IA17</accession>
<reference evidence="2 3" key="1">
    <citation type="submission" date="2017-03" db="EMBL/GenBank/DDBJ databases">
        <authorList>
            <person name="Afonso C.L."/>
            <person name="Miller P.J."/>
            <person name="Scott M.A."/>
            <person name="Spackman E."/>
            <person name="Goraichik I."/>
            <person name="Dimitrov K.M."/>
            <person name="Suarez D.L."/>
            <person name="Swayne D.E."/>
        </authorList>
    </citation>
    <scope>NUCLEOTIDE SEQUENCE [LARGE SCALE GENOMIC DNA]</scope>
    <source>
        <strain evidence="2">Genome sequencing of Nitrospira japonica strain NJ11</strain>
    </source>
</reference>
<dbReference type="STRING" id="1325564.NSJP_3679"/>
<dbReference type="AlphaFoldDB" id="A0A1W1IA17"/>
<evidence type="ECO:0000313" key="2">
    <source>
        <dbReference type="EMBL" id="SLM49846.1"/>
    </source>
</evidence>
<feature type="region of interest" description="Disordered" evidence="1">
    <location>
        <begin position="1"/>
        <end position="20"/>
    </location>
</feature>
<evidence type="ECO:0000313" key="3">
    <source>
        <dbReference type="Proteomes" id="UP000192042"/>
    </source>
</evidence>
<name>A0A1W1IA17_9BACT</name>
<protein>
    <submittedName>
        <fullName evidence="2">Uncharacterized protein</fullName>
    </submittedName>
</protein>
<gene>
    <name evidence="2" type="ORF">NSJP_3679</name>
</gene>
<proteinExistence type="predicted"/>
<sequence>MRARKPGHSTSSDATGLLGIDSHGQRTPSFVWVFSFDMGISQSNTSGYPMPTMRCG</sequence>
<organism evidence="2 3">
    <name type="scientific">Nitrospira japonica</name>
    <dbReference type="NCBI Taxonomy" id="1325564"/>
    <lineage>
        <taxon>Bacteria</taxon>
        <taxon>Pseudomonadati</taxon>
        <taxon>Nitrospirota</taxon>
        <taxon>Nitrospiria</taxon>
        <taxon>Nitrospirales</taxon>
        <taxon>Nitrospiraceae</taxon>
        <taxon>Nitrospira</taxon>
    </lineage>
</organism>
<dbReference type="KEGG" id="nja:NSJP_3679"/>
<keyword evidence="3" id="KW-1185">Reference proteome</keyword>
<dbReference type="EMBL" id="LT828648">
    <property type="protein sequence ID" value="SLM49846.1"/>
    <property type="molecule type" value="Genomic_DNA"/>
</dbReference>
<dbReference type="Proteomes" id="UP000192042">
    <property type="component" value="Chromosome I"/>
</dbReference>